<evidence type="ECO:0000256" key="2">
    <source>
        <dbReference type="ARBA" id="ARBA00023015"/>
    </source>
</evidence>
<dbReference type="InterPro" id="IPR050950">
    <property type="entry name" value="HTH-type_LysR_regulators"/>
</dbReference>
<keyword evidence="3" id="KW-0238">DNA-binding</keyword>
<evidence type="ECO:0000313" key="7">
    <source>
        <dbReference type="Proteomes" id="UP001158049"/>
    </source>
</evidence>
<dbReference type="EMBL" id="FXUL01000032">
    <property type="protein sequence ID" value="SMP79702.1"/>
    <property type="molecule type" value="Genomic_DNA"/>
</dbReference>
<sequence length="405" mass="43686">MRPLTPKINLHHLHAFGIVAATGGIRRSADILFRASSAVARSVAALEESLGTQLFERKGSGMLMTAAGQAVQLRVLRIEAALREVRDDAARLAARDGAHLGSTDPLFNERRLQAAVLLAEVHHMPSVARVMAISQSAVSQAITKLETVLGQALFRRSPYGTVPTDAGTRWIMRFNRVLAELDHILSDIAALEGELTGSITVGALPLARTSLLPTAITSLLAKYPRLRVRSLESTYEELAAGLLSGRVDFIIGALRLPTEQGFQAYPLLQDQIAVIARAGHPLASSSTLDFDALERYPWVLSRAGTPLRIALEAFFRERGRQAPQPAVETGDLALLRGLLVSSDMLTVLSAHQLHYEIATGQLGVLPFPMFGLERPIGVITRAGAYLSPGADALLAELNGVIRTRQ</sequence>
<dbReference type="InterPro" id="IPR036390">
    <property type="entry name" value="WH_DNA-bd_sf"/>
</dbReference>
<dbReference type="Proteomes" id="UP001158049">
    <property type="component" value="Unassembled WGS sequence"/>
</dbReference>
<dbReference type="InterPro" id="IPR036388">
    <property type="entry name" value="WH-like_DNA-bd_sf"/>
</dbReference>
<dbReference type="Pfam" id="PF00126">
    <property type="entry name" value="HTH_1"/>
    <property type="match status" value="2"/>
</dbReference>
<dbReference type="InterPro" id="IPR005119">
    <property type="entry name" value="LysR_subst-bd"/>
</dbReference>
<reference evidence="6 7" key="1">
    <citation type="submission" date="2017-05" db="EMBL/GenBank/DDBJ databases">
        <authorList>
            <person name="Varghese N."/>
            <person name="Submissions S."/>
        </authorList>
    </citation>
    <scope>NUCLEOTIDE SEQUENCE [LARGE SCALE GENOMIC DNA]</scope>
    <source>
        <strain evidence="6 7">DSM 26001</strain>
    </source>
</reference>
<dbReference type="PANTHER" id="PTHR30419:SF14">
    <property type="entry name" value="LYSR FAMILY TRANSCRIPTIONAL REGULATOR"/>
    <property type="match status" value="1"/>
</dbReference>
<evidence type="ECO:0000259" key="5">
    <source>
        <dbReference type="PROSITE" id="PS50931"/>
    </source>
</evidence>
<dbReference type="PROSITE" id="PS50931">
    <property type="entry name" value="HTH_LYSR"/>
    <property type="match status" value="2"/>
</dbReference>
<gene>
    <name evidence="6" type="ORF">SAMN06295970_13236</name>
</gene>
<dbReference type="InterPro" id="IPR000847">
    <property type="entry name" value="LysR_HTH_N"/>
</dbReference>
<organism evidence="6 7">
    <name type="scientific">Noviherbaspirillum suwonense</name>
    <dbReference type="NCBI Taxonomy" id="1224511"/>
    <lineage>
        <taxon>Bacteria</taxon>
        <taxon>Pseudomonadati</taxon>
        <taxon>Pseudomonadota</taxon>
        <taxon>Betaproteobacteria</taxon>
        <taxon>Burkholderiales</taxon>
        <taxon>Oxalobacteraceae</taxon>
        <taxon>Noviherbaspirillum</taxon>
    </lineage>
</organism>
<comment type="similarity">
    <text evidence="1">Belongs to the LysR transcriptional regulatory family.</text>
</comment>
<keyword evidence="2" id="KW-0805">Transcription regulation</keyword>
<feature type="domain" description="HTH lysR-type" evidence="5">
    <location>
        <begin position="107"/>
        <end position="164"/>
    </location>
</feature>
<evidence type="ECO:0000313" key="6">
    <source>
        <dbReference type="EMBL" id="SMP79702.1"/>
    </source>
</evidence>
<dbReference type="Gene3D" id="3.40.190.10">
    <property type="entry name" value="Periplasmic binding protein-like II"/>
    <property type="match status" value="2"/>
</dbReference>
<evidence type="ECO:0000256" key="3">
    <source>
        <dbReference type="ARBA" id="ARBA00023125"/>
    </source>
</evidence>
<dbReference type="SUPFAM" id="SSF53850">
    <property type="entry name" value="Periplasmic binding protein-like II"/>
    <property type="match status" value="1"/>
</dbReference>
<keyword evidence="7" id="KW-1185">Reference proteome</keyword>
<keyword evidence="4" id="KW-0804">Transcription</keyword>
<feature type="domain" description="HTH lysR-type" evidence="5">
    <location>
        <begin position="8"/>
        <end position="65"/>
    </location>
</feature>
<dbReference type="Pfam" id="PF03466">
    <property type="entry name" value="LysR_substrate"/>
    <property type="match status" value="1"/>
</dbReference>
<dbReference type="SUPFAM" id="SSF46785">
    <property type="entry name" value="Winged helix' DNA-binding domain"/>
    <property type="match status" value="2"/>
</dbReference>
<name>A0ABY1QTE2_9BURK</name>
<evidence type="ECO:0000256" key="4">
    <source>
        <dbReference type="ARBA" id="ARBA00023163"/>
    </source>
</evidence>
<dbReference type="Gene3D" id="1.10.10.10">
    <property type="entry name" value="Winged helix-like DNA-binding domain superfamily/Winged helix DNA-binding domain"/>
    <property type="match status" value="2"/>
</dbReference>
<protein>
    <submittedName>
        <fullName evidence="6">Transcriptional regulator, LysR family</fullName>
    </submittedName>
</protein>
<comment type="caution">
    <text evidence="6">The sequence shown here is derived from an EMBL/GenBank/DDBJ whole genome shotgun (WGS) entry which is preliminary data.</text>
</comment>
<dbReference type="PANTHER" id="PTHR30419">
    <property type="entry name" value="HTH-TYPE TRANSCRIPTIONAL REGULATOR YBHD"/>
    <property type="match status" value="1"/>
</dbReference>
<proteinExistence type="inferred from homology"/>
<dbReference type="RefSeq" id="WP_283445327.1">
    <property type="nucleotide sequence ID" value="NZ_FXUL01000032.1"/>
</dbReference>
<evidence type="ECO:0000256" key="1">
    <source>
        <dbReference type="ARBA" id="ARBA00009437"/>
    </source>
</evidence>
<accession>A0ABY1QTE2</accession>